<comment type="catalytic activity">
    <reaction evidence="10">
        <text>adenosine + H2O + H(+) = inosine + NH4(+)</text>
        <dbReference type="Rhea" id="RHEA:24408"/>
        <dbReference type="ChEBI" id="CHEBI:15377"/>
        <dbReference type="ChEBI" id="CHEBI:15378"/>
        <dbReference type="ChEBI" id="CHEBI:16335"/>
        <dbReference type="ChEBI" id="CHEBI:17596"/>
        <dbReference type="ChEBI" id="CHEBI:28938"/>
        <dbReference type="EC" id="3.5.4.4"/>
    </reaction>
</comment>
<evidence type="ECO:0000256" key="1">
    <source>
        <dbReference type="ARBA" id="ARBA00001947"/>
    </source>
</evidence>
<keyword evidence="15" id="KW-1185">Reference proteome</keyword>
<evidence type="ECO:0000256" key="10">
    <source>
        <dbReference type="ARBA" id="ARBA00047764"/>
    </source>
</evidence>
<keyword evidence="8 11" id="KW-0732">Signal</keyword>
<gene>
    <name evidence="14" type="ORF">K0M31_010812</name>
</gene>
<evidence type="ECO:0000256" key="9">
    <source>
        <dbReference type="ARBA" id="ARBA00022801"/>
    </source>
</evidence>
<keyword evidence="7" id="KW-0479">Metal-binding</keyword>
<dbReference type="AlphaFoldDB" id="A0AA40FLC4"/>
<dbReference type="NCBIfam" id="TIGR01431">
    <property type="entry name" value="adm_rel"/>
    <property type="match status" value="1"/>
</dbReference>
<evidence type="ECO:0000256" key="8">
    <source>
        <dbReference type="ARBA" id="ARBA00022729"/>
    </source>
</evidence>
<dbReference type="Pfam" id="PF08451">
    <property type="entry name" value="A_deaminase_N"/>
    <property type="match status" value="1"/>
</dbReference>
<dbReference type="InterPro" id="IPR032466">
    <property type="entry name" value="Metal_Hydrolase"/>
</dbReference>
<dbReference type="GO" id="GO:0006154">
    <property type="term" value="P:adenosine catabolic process"/>
    <property type="evidence" value="ECO:0007669"/>
    <property type="project" value="InterPro"/>
</dbReference>
<keyword evidence="9" id="KW-0378">Hydrolase</keyword>
<dbReference type="FunFam" id="3.20.20.140:FF:000017">
    <property type="entry name" value="Adenosine deaminase 2"/>
    <property type="match status" value="1"/>
</dbReference>
<evidence type="ECO:0000256" key="6">
    <source>
        <dbReference type="ARBA" id="ARBA00022525"/>
    </source>
</evidence>
<dbReference type="GO" id="GO:0005615">
    <property type="term" value="C:extracellular space"/>
    <property type="evidence" value="ECO:0007669"/>
    <property type="project" value="InterPro"/>
</dbReference>
<dbReference type="GO" id="GO:0004000">
    <property type="term" value="F:adenosine deaminase activity"/>
    <property type="evidence" value="ECO:0007669"/>
    <property type="project" value="InterPro"/>
</dbReference>
<dbReference type="PANTHER" id="PTHR11409">
    <property type="entry name" value="ADENOSINE DEAMINASE"/>
    <property type="match status" value="1"/>
</dbReference>
<evidence type="ECO:0000259" key="12">
    <source>
        <dbReference type="Pfam" id="PF00962"/>
    </source>
</evidence>
<comment type="similarity">
    <text evidence="3">Belongs to the metallo-dependent hydrolases superfamily. Adenosine and AMP deaminases family. ADGF subfamily.</text>
</comment>
<organism evidence="14 15">
    <name type="scientific">Melipona bicolor</name>
    <dbReference type="NCBI Taxonomy" id="60889"/>
    <lineage>
        <taxon>Eukaryota</taxon>
        <taxon>Metazoa</taxon>
        <taxon>Ecdysozoa</taxon>
        <taxon>Arthropoda</taxon>
        <taxon>Hexapoda</taxon>
        <taxon>Insecta</taxon>
        <taxon>Pterygota</taxon>
        <taxon>Neoptera</taxon>
        <taxon>Endopterygota</taxon>
        <taxon>Hymenoptera</taxon>
        <taxon>Apocrita</taxon>
        <taxon>Aculeata</taxon>
        <taxon>Apoidea</taxon>
        <taxon>Anthophila</taxon>
        <taxon>Apidae</taxon>
        <taxon>Melipona</taxon>
    </lineage>
</organism>
<dbReference type="GO" id="GO:0046103">
    <property type="term" value="P:inosine biosynthetic process"/>
    <property type="evidence" value="ECO:0007669"/>
    <property type="project" value="TreeGrafter"/>
</dbReference>
<dbReference type="GO" id="GO:0046872">
    <property type="term" value="F:metal ion binding"/>
    <property type="evidence" value="ECO:0007669"/>
    <property type="project" value="UniProtKB-KW"/>
</dbReference>
<evidence type="ECO:0000256" key="2">
    <source>
        <dbReference type="ARBA" id="ARBA00004613"/>
    </source>
</evidence>
<comment type="subcellular location">
    <subcellularLocation>
        <location evidence="2">Secreted</location>
    </subcellularLocation>
</comment>
<evidence type="ECO:0000256" key="5">
    <source>
        <dbReference type="ARBA" id="ARBA00018099"/>
    </source>
</evidence>
<name>A0AA40FLC4_9HYME</name>
<feature type="chain" id="PRO_5041306187" description="Adenosine deaminase" evidence="11">
    <location>
        <begin position="21"/>
        <end position="513"/>
    </location>
</feature>
<dbReference type="EC" id="3.5.4.4" evidence="4"/>
<evidence type="ECO:0000256" key="4">
    <source>
        <dbReference type="ARBA" id="ARBA00012784"/>
    </source>
</evidence>
<evidence type="ECO:0000313" key="14">
    <source>
        <dbReference type="EMBL" id="KAK1121031.1"/>
    </source>
</evidence>
<protein>
    <recommendedName>
        <fullName evidence="5">Adenosine deaminase</fullName>
        <ecNumber evidence="4">3.5.4.4</ecNumber>
    </recommendedName>
</protein>
<accession>A0AA40FLC4</accession>
<evidence type="ECO:0000313" key="15">
    <source>
        <dbReference type="Proteomes" id="UP001177670"/>
    </source>
</evidence>
<reference evidence="14" key="1">
    <citation type="submission" date="2021-10" db="EMBL/GenBank/DDBJ databases">
        <title>Melipona bicolor Genome sequencing and assembly.</title>
        <authorList>
            <person name="Araujo N.S."/>
            <person name="Arias M.C."/>
        </authorList>
    </citation>
    <scope>NUCLEOTIDE SEQUENCE</scope>
    <source>
        <strain evidence="14">USP_2M_L1-L4_2017</strain>
        <tissue evidence="14">Whole body</tissue>
    </source>
</reference>
<feature type="domain" description="Adenosine/AMP deaminase N-terminal" evidence="13">
    <location>
        <begin position="16"/>
        <end position="99"/>
    </location>
</feature>
<feature type="domain" description="Adenosine deaminase" evidence="12">
    <location>
        <begin position="191"/>
        <end position="485"/>
    </location>
</feature>
<dbReference type="Proteomes" id="UP001177670">
    <property type="component" value="Unassembled WGS sequence"/>
</dbReference>
<dbReference type="InterPro" id="IPR001365">
    <property type="entry name" value="A_deaminase_dom"/>
</dbReference>
<dbReference type="PANTHER" id="PTHR11409:SF39">
    <property type="entry name" value="ADENOSINE DEAMINASE 2"/>
    <property type="match status" value="1"/>
</dbReference>
<dbReference type="CDD" id="cd01321">
    <property type="entry name" value="ADGF"/>
    <property type="match status" value="1"/>
</dbReference>
<dbReference type="Gene3D" id="3.20.20.140">
    <property type="entry name" value="Metal-dependent hydrolases"/>
    <property type="match status" value="1"/>
</dbReference>
<evidence type="ECO:0000256" key="3">
    <source>
        <dbReference type="ARBA" id="ARBA00006083"/>
    </source>
</evidence>
<evidence type="ECO:0000259" key="13">
    <source>
        <dbReference type="Pfam" id="PF08451"/>
    </source>
</evidence>
<comment type="caution">
    <text evidence="14">The sequence shown here is derived from an EMBL/GenBank/DDBJ whole genome shotgun (WGS) entry which is preliminary data.</text>
</comment>
<dbReference type="InterPro" id="IPR006331">
    <property type="entry name" value="ADGF"/>
</dbReference>
<comment type="cofactor">
    <cofactor evidence="1">
        <name>Zn(2+)</name>
        <dbReference type="ChEBI" id="CHEBI:29105"/>
    </cofactor>
</comment>
<proteinExistence type="inferred from homology"/>
<evidence type="ECO:0000256" key="7">
    <source>
        <dbReference type="ARBA" id="ARBA00022723"/>
    </source>
</evidence>
<sequence length="513" mass="59708">MKEFIFSFMVLLTCATVNVAFPRANYTILRNEILEYEQRLMIGANLTLNDIERVANKVLMKVKKEELNAGFKNLSRYAPARNFLVVKENIERSKVFQLLRRMPKGAVLHAHDTALVSGNYLYHNITFRDDLYVCVNKGVINLHFFRVPDKSCSWELLKKVRKDPERAEKVNKMIRQRISMECDDPTSAYVDVNKAWDKFMDIFSFITPLLTYKPIYEDHFLRGLEELYEDNVMYLELRTTFPTLYDFDGTKYKPEDLVGIYQSLTQRFKEKHPDFIGVRLIYAPTRAAGRKEAEYYIKTMKRLKTLYPTFMAGFDLVGQEDLGRTLEYFADLLRNIGERNINFFFHAGETNWLGTSTDENLVDAILLNTKRIGHGYALPSHPFLLELAKKMDIAIEVNPISNQVLRLVDDLRNHAVRPLFSEGYPVVVSNDDPGLWGARALSYDFYEAFMALMSAHADLRSLKQLAWNSLSYSTLNNSETQKALDIWERKWHTFVKDIAYDNSQLNRQRTTTT</sequence>
<keyword evidence="6" id="KW-0964">Secreted</keyword>
<dbReference type="InterPro" id="IPR013659">
    <property type="entry name" value="A_deaminase_N"/>
</dbReference>
<dbReference type="InterPro" id="IPR006330">
    <property type="entry name" value="Ado/ade_deaminase"/>
</dbReference>
<evidence type="ECO:0000256" key="11">
    <source>
        <dbReference type="SAM" id="SignalP"/>
    </source>
</evidence>
<dbReference type="SUPFAM" id="SSF51556">
    <property type="entry name" value="Metallo-dependent hydrolases"/>
    <property type="match status" value="1"/>
</dbReference>
<dbReference type="EMBL" id="JAHYIQ010000028">
    <property type="protein sequence ID" value="KAK1121031.1"/>
    <property type="molecule type" value="Genomic_DNA"/>
</dbReference>
<dbReference type="Pfam" id="PF00962">
    <property type="entry name" value="A_deaminase"/>
    <property type="match status" value="1"/>
</dbReference>
<feature type="signal peptide" evidence="11">
    <location>
        <begin position="1"/>
        <end position="20"/>
    </location>
</feature>